<evidence type="ECO:0000256" key="1">
    <source>
        <dbReference type="SAM" id="MobiDB-lite"/>
    </source>
</evidence>
<dbReference type="RefSeq" id="WP_226726284.1">
    <property type="nucleotide sequence ID" value="NZ_JAJAUY010000022.1"/>
</dbReference>
<sequence length="167" mass="16841">MGVVALALGGALLTAGCGIKPTGVIESGQPAEVSVAMASYATQVYFLSPTGGLVPVPESGYPPAAPSDVLRRLLRGPRESERAAGLRTEVPALPDSKESGPSWRVEQNGDGEMTVRLPFPVRPLSAGAQRQLVCTAAGTAGAAPTTVEVTLFGPDGGLPAAHCPALG</sequence>
<evidence type="ECO:0000313" key="2">
    <source>
        <dbReference type="EMBL" id="MCB5179474.1"/>
    </source>
</evidence>
<comment type="caution">
    <text evidence="2">The sequence shown here is derived from an EMBL/GenBank/DDBJ whole genome shotgun (WGS) entry which is preliminary data.</text>
</comment>
<proteinExistence type="predicted"/>
<gene>
    <name evidence="2" type="ORF">LG632_08740</name>
</gene>
<protein>
    <recommendedName>
        <fullName evidence="4">Lipoprotein</fullName>
    </recommendedName>
</protein>
<reference evidence="2 3" key="1">
    <citation type="submission" date="2021-10" db="EMBL/GenBank/DDBJ databases">
        <title>Streptomyces sp. strain SMC 277, a novel streptomycete isolated from soil.</title>
        <authorList>
            <person name="Chanama M."/>
        </authorList>
    </citation>
    <scope>NUCLEOTIDE SEQUENCE [LARGE SCALE GENOMIC DNA]</scope>
    <source>
        <strain evidence="2 3">SMC 277</strain>
    </source>
</reference>
<dbReference type="Proteomes" id="UP001199054">
    <property type="component" value="Unassembled WGS sequence"/>
</dbReference>
<accession>A0ABS8B4D7</accession>
<feature type="region of interest" description="Disordered" evidence="1">
    <location>
        <begin position="75"/>
        <end position="108"/>
    </location>
</feature>
<name>A0ABS8B4D7_9ACTN</name>
<evidence type="ECO:0000313" key="3">
    <source>
        <dbReference type="Proteomes" id="UP001199054"/>
    </source>
</evidence>
<dbReference type="EMBL" id="JAJAUY010000022">
    <property type="protein sequence ID" value="MCB5179474.1"/>
    <property type="molecule type" value="Genomic_DNA"/>
</dbReference>
<organism evidence="2 3">
    <name type="scientific">Streptomyces antimicrobicus</name>
    <dbReference type="NCBI Taxonomy" id="2883108"/>
    <lineage>
        <taxon>Bacteria</taxon>
        <taxon>Bacillati</taxon>
        <taxon>Actinomycetota</taxon>
        <taxon>Actinomycetes</taxon>
        <taxon>Kitasatosporales</taxon>
        <taxon>Streptomycetaceae</taxon>
        <taxon>Streptomyces</taxon>
    </lineage>
</organism>
<keyword evidence="3" id="KW-1185">Reference proteome</keyword>
<evidence type="ECO:0008006" key="4">
    <source>
        <dbReference type="Google" id="ProtNLM"/>
    </source>
</evidence>